<keyword evidence="2" id="KW-1185">Reference proteome</keyword>
<evidence type="ECO:0000313" key="2">
    <source>
        <dbReference type="Proteomes" id="UP001320119"/>
    </source>
</evidence>
<dbReference type="AlphaFoldDB" id="A0AAN1WFN5"/>
<evidence type="ECO:0000313" key="1">
    <source>
        <dbReference type="EMBL" id="BCD96650.1"/>
    </source>
</evidence>
<organism evidence="1 2">
    <name type="scientific">Marinagarivorans cellulosilyticus</name>
    <dbReference type="NCBI Taxonomy" id="2721545"/>
    <lineage>
        <taxon>Bacteria</taxon>
        <taxon>Pseudomonadati</taxon>
        <taxon>Pseudomonadota</taxon>
        <taxon>Gammaproteobacteria</taxon>
        <taxon>Cellvibrionales</taxon>
        <taxon>Cellvibrionaceae</taxon>
        <taxon>Marinagarivorans</taxon>
    </lineage>
</organism>
<dbReference type="Proteomes" id="UP001320119">
    <property type="component" value="Chromosome"/>
</dbReference>
<reference evidence="1 2" key="1">
    <citation type="journal article" date="2022" name="IScience">
        <title>An ultrasensitive nanofiber-based assay for enzymatic hydrolysis and deep-sea microbial degradation of cellulose.</title>
        <authorList>
            <person name="Tsudome M."/>
            <person name="Tachioka M."/>
            <person name="Miyazaki M."/>
            <person name="Uchimura K."/>
            <person name="Tsuda M."/>
            <person name="Takaki Y."/>
            <person name="Deguchi S."/>
        </authorList>
    </citation>
    <scope>NUCLEOTIDE SEQUENCE [LARGE SCALE GENOMIC DNA]</scope>
    <source>
        <strain evidence="1 2">GE09</strain>
    </source>
</reference>
<sequence length="102" mass="11281">MENKDVFILNWQGYEIEVSHLRSYSKAFEKAYGYGMSHIEVKTIAPQGAALRVTDTGYRSIFTDELSVKSAGGVKRFVIDGLGGLRAPQAGKLSMKHKSNIN</sequence>
<accession>A0AAN1WFN5</accession>
<name>A0AAN1WFN5_9GAMM</name>
<dbReference type="RefSeq" id="WP_236986138.1">
    <property type="nucleotide sequence ID" value="NZ_AP023086.1"/>
</dbReference>
<gene>
    <name evidence="1" type="ORF">MARGE09_P0850</name>
</gene>
<proteinExistence type="predicted"/>
<dbReference type="KEGG" id="marq:MARGE09_P0850"/>
<dbReference type="EMBL" id="AP023086">
    <property type="protein sequence ID" value="BCD96650.1"/>
    <property type="molecule type" value="Genomic_DNA"/>
</dbReference>
<protein>
    <submittedName>
        <fullName evidence="1">Uncharacterized protein</fullName>
    </submittedName>
</protein>